<protein>
    <submittedName>
        <fullName evidence="1">Sulfite reductase [NADPH] hemoprotein beta-component</fullName>
        <ecNumber evidence="1">1.8.1.2</ecNumber>
    </submittedName>
</protein>
<name>A0A3P8K8N0_RAOTE</name>
<gene>
    <name evidence="1" type="primary">cysI_3</name>
    <name evidence="1" type="ORF">NCTC13098_01421</name>
</gene>
<dbReference type="AlphaFoldDB" id="A0A3P8K8N0"/>
<proteinExistence type="predicted"/>
<dbReference type="EC" id="1.8.1.2" evidence="1"/>
<dbReference type="KEGG" id="rtg:NCTC13098_01421"/>
<accession>A0A3P8K8N0</accession>
<dbReference type="GO" id="GO:0004783">
    <property type="term" value="F:sulfite reductase (NADPH) activity"/>
    <property type="evidence" value="ECO:0007669"/>
    <property type="project" value="UniProtKB-EC"/>
</dbReference>
<reference evidence="1 2" key="1">
    <citation type="submission" date="2018-12" db="EMBL/GenBank/DDBJ databases">
        <authorList>
            <consortium name="Pathogen Informatics"/>
        </authorList>
    </citation>
    <scope>NUCLEOTIDE SEQUENCE [LARGE SCALE GENOMIC DNA]</scope>
    <source>
        <strain evidence="1 2">NCTC13098</strain>
    </source>
</reference>
<dbReference type="Proteomes" id="UP000274346">
    <property type="component" value="Chromosome"/>
</dbReference>
<keyword evidence="1" id="KW-0560">Oxidoreductase</keyword>
<evidence type="ECO:0000313" key="1">
    <source>
        <dbReference type="EMBL" id="VDR25115.1"/>
    </source>
</evidence>
<organism evidence="1 2">
    <name type="scientific">Raoultella terrigena</name>
    <name type="common">Klebsiella terrigena</name>
    <dbReference type="NCBI Taxonomy" id="577"/>
    <lineage>
        <taxon>Bacteria</taxon>
        <taxon>Pseudomonadati</taxon>
        <taxon>Pseudomonadota</taxon>
        <taxon>Gammaproteobacteria</taxon>
        <taxon>Enterobacterales</taxon>
        <taxon>Enterobacteriaceae</taxon>
        <taxon>Klebsiella/Raoultella group</taxon>
        <taxon>Raoultella</taxon>
    </lineage>
</organism>
<evidence type="ECO:0000313" key="2">
    <source>
        <dbReference type="Proteomes" id="UP000274346"/>
    </source>
</evidence>
<sequence>MYRENITESEILDSIDELVGRWAKEREAGEGFGDFTVRAVSCAPVSIQPVISGNKRLYPRLTIPSPLTGRG</sequence>
<dbReference type="EMBL" id="LR131271">
    <property type="protein sequence ID" value="VDR25115.1"/>
    <property type="molecule type" value="Genomic_DNA"/>
</dbReference>